<protein>
    <submittedName>
        <fullName evidence="1">Uncharacterized protein</fullName>
    </submittedName>
</protein>
<dbReference type="Proteomes" id="UP000054498">
    <property type="component" value="Unassembled WGS sequence"/>
</dbReference>
<keyword evidence="2" id="KW-1185">Reference proteome</keyword>
<dbReference type="OrthoDB" id="541471at2759"/>
<evidence type="ECO:0000313" key="2">
    <source>
        <dbReference type="Proteomes" id="UP000054498"/>
    </source>
</evidence>
<organism evidence="1 2">
    <name type="scientific">Monoraphidium neglectum</name>
    <dbReference type="NCBI Taxonomy" id="145388"/>
    <lineage>
        <taxon>Eukaryota</taxon>
        <taxon>Viridiplantae</taxon>
        <taxon>Chlorophyta</taxon>
        <taxon>core chlorophytes</taxon>
        <taxon>Chlorophyceae</taxon>
        <taxon>CS clade</taxon>
        <taxon>Sphaeropleales</taxon>
        <taxon>Selenastraceae</taxon>
        <taxon>Monoraphidium</taxon>
    </lineage>
</organism>
<dbReference type="STRING" id="145388.A0A0D2MYC6"/>
<sequence>MAAPQAAIKLLDCMARFHRDENSRLEAFCDWHDKWVGFRFSDARRGSISSGSADKPCLDGEFYVVGSSCNYLVVLLEVKDELGSSGDPHYQLQRYMQQCYSKRMWHEDPVICALGAPALGVDLAGPNLLIHGLYTLHSDCIVSEALTPRIPLVQQGARQPRQLHLLAATLAGYAAAAWALAERMVRAAGGVAADLPLLEQRAREVLGSLSQLGVEYEAALASASLEPAQVQAVADWRVAAAPAPTAAAPLPPYPLLHSIDAALSQLPGLDGKLLYTATEADGRAQFIKFTTLLYPKHVHDAWQEEGLVPTLHRCDALPGAYCCVATELLAATDGWKMLPELGDSSPDQQQCFGAVEQALSRAHSILVQHGGGRALAVHGDMRGPNIMGVAF</sequence>
<proteinExistence type="predicted"/>
<gene>
    <name evidence="1" type="ORF">MNEG_0458</name>
</gene>
<dbReference type="RefSeq" id="XP_013906509.1">
    <property type="nucleotide sequence ID" value="XM_014051055.1"/>
</dbReference>
<dbReference type="AlphaFoldDB" id="A0A0D2MYC6"/>
<dbReference type="KEGG" id="mng:MNEG_0458"/>
<accession>A0A0D2MYC6</accession>
<dbReference type="GeneID" id="25726576"/>
<evidence type="ECO:0000313" key="1">
    <source>
        <dbReference type="EMBL" id="KIZ07490.1"/>
    </source>
</evidence>
<reference evidence="1 2" key="1">
    <citation type="journal article" date="2013" name="BMC Genomics">
        <title>Reconstruction of the lipid metabolism for the microalga Monoraphidium neglectum from its genome sequence reveals characteristics suitable for biofuel production.</title>
        <authorList>
            <person name="Bogen C."/>
            <person name="Al-Dilaimi A."/>
            <person name="Albersmeier A."/>
            <person name="Wichmann J."/>
            <person name="Grundmann M."/>
            <person name="Rupp O."/>
            <person name="Lauersen K.J."/>
            <person name="Blifernez-Klassen O."/>
            <person name="Kalinowski J."/>
            <person name="Goesmann A."/>
            <person name="Mussgnug J.H."/>
            <person name="Kruse O."/>
        </authorList>
    </citation>
    <scope>NUCLEOTIDE SEQUENCE [LARGE SCALE GENOMIC DNA]</scope>
    <source>
        <strain evidence="1 2">SAG 48.87</strain>
    </source>
</reference>
<name>A0A0D2MYC6_9CHLO</name>
<dbReference type="EMBL" id="KK100256">
    <property type="protein sequence ID" value="KIZ07490.1"/>
    <property type="molecule type" value="Genomic_DNA"/>
</dbReference>